<dbReference type="Pfam" id="PF01966">
    <property type="entry name" value="HD"/>
    <property type="match status" value="1"/>
</dbReference>
<accession>A0A381J3F1</accession>
<name>A0A381J3F1_9CLOT</name>
<sequence>MNNSVFILECKMEGIVNMIYRIKQFLWHIISPFKPIDYIFLRNYLDKEEMDLFCDLRSAEKQHCIRVAKASLQYINNGEFSEAHSSLDKTWFMKVCLLHDIGKRFGSLSIIDKSLLVIISKLFKNSMNKYMNINKVDVYYNHPLKGYECLKELNKYDERLLYIIKNHHNYKIKGDEMLDILIHFDNLN</sequence>
<gene>
    <name evidence="2" type="ORF">NCTC9836_00013</name>
</gene>
<dbReference type="OrthoDB" id="68032at2"/>
<dbReference type="SUPFAM" id="SSF109604">
    <property type="entry name" value="HD-domain/PDEase-like"/>
    <property type="match status" value="1"/>
</dbReference>
<reference evidence="2 3" key="1">
    <citation type="submission" date="2018-06" db="EMBL/GenBank/DDBJ databases">
        <authorList>
            <consortium name="Pathogen Informatics"/>
            <person name="Doyle S."/>
        </authorList>
    </citation>
    <scope>NUCLEOTIDE SEQUENCE [LARGE SCALE GENOMIC DNA]</scope>
    <source>
        <strain evidence="2 3">NCTC9836</strain>
    </source>
</reference>
<dbReference type="AlphaFoldDB" id="A0A381J3F1"/>
<organism evidence="2 3">
    <name type="scientific">Clostridium putrefaciens</name>
    <dbReference type="NCBI Taxonomy" id="99675"/>
    <lineage>
        <taxon>Bacteria</taxon>
        <taxon>Bacillati</taxon>
        <taxon>Bacillota</taxon>
        <taxon>Clostridia</taxon>
        <taxon>Eubacteriales</taxon>
        <taxon>Clostridiaceae</taxon>
        <taxon>Clostridium</taxon>
    </lineage>
</organism>
<dbReference type="Proteomes" id="UP000254664">
    <property type="component" value="Unassembled WGS sequence"/>
</dbReference>
<evidence type="ECO:0000313" key="3">
    <source>
        <dbReference type="Proteomes" id="UP000254664"/>
    </source>
</evidence>
<proteinExistence type="predicted"/>
<dbReference type="EMBL" id="UFWZ01000001">
    <property type="protein sequence ID" value="SUY44823.1"/>
    <property type="molecule type" value="Genomic_DNA"/>
</dbReference>
<dbReference type="Gene3D" id="1.10.3210.10">
    <property type="entry name" value="Hypothetical protein af1432"/>
    <property type="match status" value="1"/>
</dbReference>
<dbReference type="InterPro" id="IPR006674">
    <property type="entry name" value="HD_domain"/>
</dbReference>
<evidence type="ECO:0000313" key="2">
    <source>
        <dbReference type="EMBL" id="SUY44823.1"/>
    </source>
</evidence>
<keyword evidence="3" id="KW-1185">Reference proteome</keyword>
<feature type="domain" description="HD" evidence="1">
    <location>
        <begin position="62"/>
        <end position="172"/>
    </location>
</feature>
<evidence type="ECO:0000259" key="1">
    <source>
        <dbReference type="Pfam" id="PF01966"/>
    </source>
</evidence>
<protein>
    <submittedName>
        <fullName evidence="2">Putative domain HDIG-containing protein</fullName>
    </submittedName>
</protein>